<dbReference type="InterPro" id="IPR036635">
    <property type="entry name" value="MurB_C_sf"/>
</dbReference>
<evidence type="ECO:0000256" key="8">
    <source>
        <dbReference type="ARBA" id="ARBA00022618"/>
    </source>
</evidence>
<dbReference type="InterPro" id="IPR016166">
    <property type="entry name" value="FAD-bd_PCMH"/>
</dbReference>
<comment type="function">
    <text evidence="2 19">Cell wall formation.</text>
</comment>
<evidence type="ECO:0000313" key="22">
    <source>
        <dbReference type="Proteomes" id="UP000007939"/>
    </source>
</evidence>
<accession>F4GHR9</accession>
<name>F4GHR9_PARC1</name>
<evidence type="ECO:0000256" key="3">
    <source>
        <dbReference type="ARBA" id="ARBA00004496"/>
    </source>
</evidence>
<evidence type="ECO:0000256" key="7">
    <source>
        <dbReference type="ARBA" id="ARBA00022490"/>
    </source>
</evidence>
<evidence type="ECO:0000313" key="21">
    <source>
        <dbReference type="EMBL" id="AEC01607.1"/>
    </source>
</evidence>
<comment type="cofactor">
    <cofactor evidence="1 19">
        <name>FAD</name>
        <dbReference type="ChEBI" id="CHEBI:57692"/>
    </cofactor>
</comment>
<keyword evidence="11 19" id="KW-0521">NADP</keyword>
<dbReference type="GO" id="GO:0071949">
    <property type="term" value="F:FAD binding"/>
    <property type="evidence" value="ECO:0007669"/>
    <property type="project" value="InterPro"/>
</dbReference>
<dbReference type="eggNOG" id="COG0812">
    <property type="taxonomic scope" value="Bacteria"/>
</dbReference>
<dbReference type="GO" id="GO:0009252">
    <property type="term" value="P:peptidoglycan biosynthetic process"/>
    <property type="evidence" value="ECO:0007669"/>
    <property type="project" value="UniProtKB-UniRule"/>
</dbReference>
<keyword evidence="22" id="KW-1185">Reference proteome</keyword>
<evidence type="ECO:0000256" key="1">
    <source>
        <dbReference type="ARBA" id="ARBA00001974"/>
    </source>
</evidence>
<evidence type="ECO:0000256" key="19">
    <source>
        <dbReference type="HAMAP-Rule" id="MF_00037"/>
    </source>
</evidence>
<dbReference type="InterPro" id="IPR003170">
    <property type="entry name" value="MurB"/>
</dbReference>
<dbReference type="Pfam" id="PF02873">
    <property type="entry name" value="MurB_C"/>
    <property type="match status" value="1"/>
</dbReference>
<evidence type="ECO:0000256" key="5">
    <source>
        <dbReference type="ARBA" id="ARBA00012518"/>
    </source>
</evidence>
<evidence type="ECO:0000256" key="6">
    <source>
        <dbReference type="ARBA" id="ARBA00015188"/>
    </source>
</evidence>
<keyword evidence="15 19" id="KW-0131">Cell cycle</keyword>
<comment type="pathway">
    <text evidence="4 19">Cell wall biogenesis; peptidoglycan biosynthesis.</text>
</comment>
<evidence type="ECO:0000256" key="11">
    <source>
        <dbReference type="ARBA" id="ARBA00022857"/>
    </source>
</evidence>
<reference evidence="21 22" key="2">
    <citation type="journal article" date="2012" name="Stand. Genomic Sci.">
        <title>Complete genome sequence of the termite hindgut bacterium Spirochaeta coccoides type strain (SPN1(T)), reclassification in the genus Sphaerochaeta as Sphaerochaeta coccoides comb. nov. and emendations of the family Spirochaetaceae and the genus Sphaerochaeta.</title>
        <authorList>
            <person name="Abt B."/>
            <person name="Han C."/>
            <person name="Scheuner C."/>
            <person name="Lu M."/>
            <person name="Lapidus A."/>
            <person name="Nolan M."/>
            <person name="Lucas S."/>
            <person name="Hammon N."/>
            <person name="Deshpande S."/>
            <person name="Cheng J.F."/>
            <person name="Tapia R."/>
            <person name="Goodwin L.A."/>
            <person name="Pitluck S."/>
            <person name="Liolios K."/>
            <person name="Pagani I."/>
            <person name="Ivanova N."/>
            <person name="Mavromatis K."/>
            <person name="Mikhailova N."/>
            <person name="Huntemann M."/>
            <person name="Pati A."/>
            <person name="Chen A."/>
            <person name="Palaniappan K."/>
            <person name="Land M."/>
            <person name="Hauser L."/>
            <person name="Brambilla E.M."/>
            <person name="Rohde M."/>
            <person name="Spring S."/>
            <person name="Gronow S."/>
            <person name="Goker M."/>
            <person name="Woyke T."/>
            <person name="Bristow J."/>
            <person name="Eisen J.A."/>
            <person name="Markowitz V."/>
            <person name="Hugenholtz P."/>
            <person name="Kyrpides N.C."/>
            <person name="Klenk H.P."/>
            <person name="Detter J.C."/>
        </authorList>
    </citation>
    <scope>NUCLEOTIDE SEQUENCE [LARGE SCALE GENOMIC DNA]</scope>
    <source>
        <strain evidence="22">ATCC BAA-1237 / DSM 17374 / SPN1</strain>
    </source>
</reference>
<dbReference type="InterPro" id="IPR006094">
    <property type="entry name" value="Oxid_FAD_bind_N"/>
</dbReference>
<dbReference type="UniPathway" id="UPA00219"/>
<dbReference type="HOGENOM" id="CLU_035304_1_1_12"/>
<dbReference type="EMBL" id="CP002659">
    <property type="protein sequence ID" value="AEC01607.1"/>
    <property type="molecule type" value="Genomic_DNA"/>
</dbReference>
<dbReference type="InterPro" id="IPR016169">
    <property type="entry name" value="FAD-bd_PCMH_sub2"/>
</dbReference>
<dbReference type="GO" id="GO:0051301">
    <property type="term" value="P:cell division"/>
    <property type="evidence" value="ECO:0007669"/>
    <property type="project" value="UniProtKB-KW"/>
</dbReference>
<dbReference type="Gene3D" id="3.90.78.10">
    <property type="entry name" value="UDP-N-acetylenolpyruvoylglucosamine reductase, C-terminal domain"/>
    <property type="match status" value="1"/>
</dbReference>
<evidence type="ECO:0000256" key="18">
    <source>
        <dbReference type="ARBA" id="ARBA00048914"/>
    </source>
</evidence>
<keyword evidence="9 19" id="KW-0285">Flavoprotein</keyword>
<reference evidence="22" key="1">
    <citation type="submission" date="2011-04" db="EMBL/GenBank/DDBJ databases">
        <title>The complete genome of Spirochaeta coccoides DSM 17374.</title>
        <authorList>
            <person name="Lucas S."/>
            <person name="Copeland A."/>
            <person name="Lapidus A."/>
            <person name="Bruce D."/>
            <person name="Goodwin L."/>
            <person name="Pitluck S."/>
            <person name="Peters L."/>
            <person name="Kyrpides N."/>
            <person name="Mavromatis K."/>
            <person name="Pagani I."/>
            <person name="Ivanova N."/>
            <person name="Ovchinnikova G."/>
            <person name="Lu M."/>
            <person name="Detter J.C."/>
            <person name="Tapia R."/>
            <person name="Han C."/>
            <person name="Land M."/>
            <person name="Hauser L."/>
            <person name="Markowitz V."/>
            <person name="Cheng J.-F."/>
            <person name="Hugenholtz P."/>
            <person name="Woyke T."/>
            <person name="Wu D."/>
            <person name="Spring S."/>
            <person name="Schroeder M."/>
            <person name="Brambilla E."/>
            <person name="Klenk H.-P."/>
            <person name="Eisen J.A."/>
        </authorList>
    </citation>
    <scope>NUCLEOTIDE SEQUENCE [LARGE SCALE GENOMIC DNA]</scope>
    <source>
        <strain evidence="22">ATCC BAA-1237 / DSM 17374 / SPN1</strain>
    </source>
</reference>
<comment type="similarity">
    <text evidence="19">Belongs to the MurB family.</text>
</comment>
<dbReference type="PANTHER" id="PTHR21071:SF4">
    <property type="entry name" value="UDP-N-ACETYLENOLPYRUVOYLGLUCOSAMINE REDUCTASE"/>
    <property type="match status" value="1"/>
</dbReference>
<evidence type="ECO:0000259" key="20">
    <source>
        <dbReference type="PROSITE" id="PS51387"/>
    </source>
</evidence>
<gene>
    <name evidence="19" type="primary">murB</name>
    <name evidence="21" type="ordered locus">Spico_0378</name>
</gene>
<dbReference type="AlphaFoldDB" id="F4GHR9"/>
<evidence type="ECO:0000256" key="10">
    <source>
        <dbReference type="ARBA" id="ARBA00022827"/>
    </source>
</evidence>
<evidence type="ECO:0000256" key="4">
    <source>
        <dbReference type="ARBA" id="ARBA00004752"/>
    </source>
</evidence>
<keyword evidence="13 19" id="KW-0573">Peptidoglycan synthesis</keyword>
<evidence type="ECO:0000256" key="14">
    <source>
        <dbReference type="ARBA" id="ARBA00023002"/>
    </source>
</evidence>
<keyword evidence="12 19" id="KW-0133">Cell shape</keyword>
<evidence type="ECO:0000256" key="12">
    <source>
        <dbReference type="ARBA" id="ARBA00022960"/>
    </source>
</evidence>
<feature type="active site" description="Proton donor" evidence="19">
    <location>
        <position position="246"/>
    </location>
</feature>
<evidence type="ECO:0000256" key="16">
    <source>
        <dbReference type="ARBA" id="ARBA00023316"/>
    </source>
</evidence>
<dbReference type="HAMAP" id="MF_00037">
    <property type="entry name" value="MurB"/>
    <property type="match status" value="1"/>
</dbReference>
<keyword evidence="16 19" id="KW-0961">Cell wall biogenesis/degradation</keyword>
<dbReference type="NCBIfam" id="TIGR00179">
    <property type="entry name" value="murB"/>
    <property type="match status" value="1"/>
</dbReference>
<dbReference type="PROSITE" id="PS51387">
    <property type="entry name" value="FAD_PCMH"/>
    <property type="match status" value="1"/>
</dbReference>
<comment type="subcellular location">
    <subcellularLocation>
        <location evidence="3 19">Cytoplasm</location>
    </subcellularLocation>
</comment>
<dbReference type="GO" id="GO:0008360">
    <property type="term" value="P:regulation of cell shape"/>
    <property type="evidence" value="ECO:0007669"/>
    <property type="project" value="UniProtKB-KW"/>
</dbReference>
<dbReference type="InterPro" id="IPR016167">
    <property type="entry name" value="FAD-bd_PCMH_sub1"/>
</dbReference>
<evidence type="ECO:0000256" key="15">
    <source>
        <dbReference type="ARBA" id="ARBA00023306"/>
    </source>
</evidence>
<dbReference type="InterPro" id="IPR036318">
    <property type="entry name" value="FAD-bd_PCMH-like_sf"/>
</dbReference>
<dbReference type="Gene3D" id="3.30.465.10">
    <property type="match status" value="1"/>
</dbReference>
<keyword evidence="8 19" id="KW-0132">Cell division</keyword>
<dbReference type="GO" id="GO:0071555">
    <property type="term" value="P:cell wall organization"/>
    <property type="evidence" value="ECO:0007669"/>
    <property type="project" value="UniProtKB-KW"/>
</dbReference>
<keyword evidence="14 19" id="KW-0560">Oxidoreductase</keyword>
<dbReference type="Gene3D" id="3.30.43.10">
    <property type="entry name" value="Uridine Diphospho-n-acetylenolpyruvylglucosamine Reductase, domain 2"/>
    <property type="match status" value="1"/>
</dbReference>
<feature type="domain" description="FAD-binding PCMH-type" evidence="20">
    <location>
        <begin position="50"/>
        <end position="216"/>
    </location>
</feature>
<feature type="active site" evidence="19">
    <location>
        <position position="317"/>
    </location>
</feature>
<dbReference type="Proteomes" id="UP000007939">
    <property type="component" value="Chromosome"/>
</dbReference>
<dbReference type="NCBIfam" id="NF010480">
    <property type="entry name" value="PRK13905.1"/>
    <property type="match status" value="1"/>
</dbReference>
<dbReference type="PANTHER" id="PTHR21071">
    <property type="entry name" value="UDP-N-ACETYLENOLPYRUVOYLGLUCOSAMINE REDUCTASE"/>
    <property type="match status" value="1"/>
</dbReference>
<dbReference type="SUPFAM" id="SSF56176">
    <property type="entry name" value="FAD-binding/transporter-associated domain-like"/>
    <property type="match status" value="1"/>
</dbReference>
<keyword evidence="7 19" id="KW-0963">Cytoplasm</keyword>
<dbReference type="KEGG" id="scc:Spico_0378"/>
<comment type="catalytic activity">
    <reaction evidence="18 19">
        <text>UDP-N-acetyl-alpha-D-muramate + NADP(+) = UDP-N-acetyl-3-O-(1-carboxyvinyl)-alpha-D-glucosamine + NADPH + H(+)</text>
        <dbReference type="Rhea" id="RHEA:12248"/>
        <dbReference type="ChEBI" id="CHEBI:15378"/>
        <dbReference type="ChEBI" id="CHEBI:57783"/>
        <dbReference type="ChEBI" id="CHEBI:58349"/>
        <dbReference type="ChEBI" id="CHEBI:68483"/>
        <dbReference type="ChEBI" id="CHEBI:70757"/>
        <dbReference type="EC" id="1.3.1.98"/>
    </reaction>
</comment>
<evidence type="ECO:0000256" key="17">
    <source>
        <dbReference type="ARBA" id="ARBA00031026"/>
    </source>
</evidence>
<evidence type="ECO:0000256" key="13">
    <source>
        <dbReference type="ARBA" id="ARBA00022984"/>
    </source>
</evidence>
<dbReference type="STRING" id="760011.Spico_0378"/>
<comment type="caution">
    <text evidence="19">Lacks conserved residue(s) required for the propagation of feature annotation.</text>
</comment>
<sequence length="331" mass="36001">MRLLSATGKHITIVLMQMKISNEGGKSNPESKSDPFIRQNVLMSAHTSLGTGGFADWAAWPSTSEQLREAMEFAHSRNVPVTYVGGGTNILVSDKGIRGLVIFSDHLTSCHSRGRLFCTQSGLSLDNAINTSIEMGLTGLELLGGLPGTVGGAIAGNAGIKEMTISDVLLYIDYMTPDGALHRMQNTGETFAYHHSSFPGDEQCFIIEAGFILNPTRKMAEARLKKEEALRRRTEHGHYRYPSAGCTFRNPVEGSAGRIIDNLGLKGKTVGGAQVSFSHANFIINPEGKATSSDIFELSRLIHETVFKETGIDLQREVRLIGDWDICNTKA</sequence>
<protein>
    <recommendedName>
        <fullName evidence="6 19">UDP-N-acetylenolpyruvoylglucosamine reductase</fullName>
        <ecNumber evidence="5 19">1.3.1.98</ecNumber>
    </recommendedName>
    <alternativeName>
        <fullName evidence="17 19">UDP-N-acetylmuramate dehydrogenase</fullName>
    </alternativeName>
</protein>
<dbReference type="GO" id="GO:0008762">
    <property type="term" value="F:UDP-N-acetylmuramate dehydrogenase activity"/>
    <property type="evidence" value="ECO:0007669"/>
    <property type="project" value="UniProtKB-UniRule"/>
</dbReference>
<organism evidence="21 22">
    <name type="scientific">Parasphaerochaeta coccoides (strain ATCC BAA-1237 / DSM 17374 / SPN1)</name>
    <name type="common">Sphaerochaeta coccoides</name>
    <dbReference type="NCBI Taxonomy" id="760011"/>
    <lineage>
        <taxon>Bacteria</taxon>
        <taxon>Pseudomonadati</taxon>
        <taxon>Spirochaetota</taxon>
        <taxon>Spirochaetia</taxon>
        <taxon>Spirochaetales</taxon>
        <taxon>Sphaerochaetaceae</taxon>
        <taxon>Parasphaerochaeta</taxon>
    </lineage>
</organism>
<evidence type="ECO:0000256" key="2">
    <source>
        <dbReference type="ARBA" id="ARBA00003921"/>
    </source>
</evidence>
<proteinExistence type="inferred from homology"/>
<dbReference type="GO" id="GO:0005829">
    <property type="term" value="C:cytosol"/>
    <property type="evidence" value="ECO:0007669"/>
    <property type="project" value="TreeGrafter"/>
</dbReference>
<keyword evidence="10 19" id="KW-0274">FAD</keyword>
<dbReference type="Pfam" id="PF01565">
    <property type="entry name" value="FAD_binding_4"/>
    <property type="match status" value="1"/>
</dbReference>
<dbReference type="SUPFAM" id="SSF56194">
    <property type="entry name" value="Uridine diphospho-N-Acetylenolpyruvylglucosamine reductase, MurB, C-terminal domain"/>
    <property type="match status" value="1"/>
</dbReference>
<evidence type="ECO:0000256" key="9">
    <source>
        <dbReference type="ARBA" id="ARBA00022630"/>
    </source>
</evidence>
<dbReference type="InterPro" id="IPR011601">
    <property type="entry name" value="MurB_C"/>
</dbReference>
<dbReference type="EC" id="1.3.1.98" evidence="5 19"/>